<dbReference type="RefSeq" id="WP_130432201.1">
    <property type="nucleotide sequence ID" value="NZ_SHKP01000006.1"/>
</dbReference>
<evidence type="ECO:0000256" key="4">
    <source>
        <dbReference type="ARBA" id="ARBA00022989"/>
    </source>
</evidence>
<evidence type="ECO:0000313" key="8">
    <source>
        <dbReference type="Proteomes" id="UP000293671"/>
    </source>
</evidence>
<dbReference type="PANTHER" id="PTHR36570:SF3">
    <property type="entry name" value="DISULFIDE BOND FORMATION PROTEIN B"/>
    <property type="match status" value="1"/>
</dbReference>
<dbReference type="Proteomes" id="UP000293671">
    <property type="component" value="Unassembled WGS sequence"/>
</dbReference>
<dbReference type="Pfam" id="PF02600">
    <property type="entry name" value="DsbB"/>
    <property type="match status" value="1"/>
</dbReference>
<name>A0A4Q7VNH3_9BURK</name>
<keyword evidence="2" id="KW-1003">Cell membrane</keyword>
<dbReference type="GO" id="GO:0005886">
    <property type="term" value="C:plasma membrane"/>
    <property type="evidence" value="ECO:0007669"/>
    <property type="project" value="UniProtKB-SubCell"/>
</dbReference>
<proteinExistence type="predicted"/>
<dbReference type="SUPFAM" id="SSF158442">
    <property type="entry name" value="DsbB-like"/>
    <property type="match status" value="1"/>
</dbReference>
<evidence type="ECO:0000256" key="5">
    <source>
        <dbReference type="ARBA" id="ARBA00023136"/>
    </source>
</evidence>
<evidence type="ECO:0000256" key="1">
    <source>
        <dbReference type="ARBA" id="ARBA00004651"/>
    </source>
</evidence>
<evidence type="ECO:0000256" key="6">
    <source>
        <dbReference type="SAM" id="Phobius"/>
    </source>
</evidence>
<feature type="transmembrane region" description="Helical" evidence="6">
    <location>
        <begin position="68"/>
        <end position="88"/>
    </location>
</feature>
<keyword evidence="5 6" id="KW-0472">Membrane</keyword>
<keyword evidence="4 6" id="KW-1133">Transmembrane helix</keyword>
<comment type="subcellular location">
    <subcellularLocation>
        <location evidence="1">Cell membrane</location>
        <topology evidence="1">Multi-pass membrane protein</topology>
    </subcellularLocation>
</comment>
<keyword evidence="8" id="KW-1185">Reference proteome</keyword>
<comment type="caution">
    <text evidence="7">The sequence shown here is derived from an EMBL/GenBank/DDBJ whole genome shotgun (WGS) entry which is preliminary data.</text>
</comment>
<reference evidence="7 8" key="1">
    <citation type="submission" date="2019-02" db="EMBL/GenBank/DDBJ databases">
        <title>Genomic Encyclopedia of Type Strains, Phase IV (KMG-IV): sequencing the most valuable type-strain genomes for metagenomic binning, comparative biology and taxonomic classification.</title>
        <authorList>
            <person name="Goeker M."/>
        </authorList>
    </citation>
    <scope>NUCLEOTIDE SEQUENCE [LARGE SCALE GENOMIC DNA]</scope>
    <source>
        <strain evidence="7 8">DSM 19570</strain>
    </source>
</reference>
<evidence type="ECO:0000256" key="2">
    <source>
        <dbReference type="ARBA" id="ARBA00022475"/>
    </source>
</evidence>
<feature type="transmembrane region" description="Helical" evidence="6">
    <location>
        <begin position="142"/>
        <end position="163"/>
    </location>
</feature>
<accession>A0A4Q7VNH3</accession>
<dbReference type="Gene3D" id="1.20.1550.10">
    <property type="entry name" value="DsbB-like"/>
    <property type="match status" value="1"/>
</dbReference>
<evidence type="ECO:0000313" key="7">
    <source>
        <dbReference type="EMBL" id="RZT97920.1"/>
    </source>
</evidence>
<gene>
    <name evidence="7" type="ORF">EV670_2320</name>
</gene>
<dbReference type="OrthoDB" id="3711263at2"/>
<dbReference type="InterPro" id="IPR003752">
    <property type="entry name" value="DiS_bond_form_DsbB/BdbC"/>
</dbReference>
<evidence type="ECO:0000256" key="3">
    <source>
        <dbReference type="ARBA" id="ARBA00022692"/>
    </source>
</evidence>
<dbReference type="AlphaFoldDB" id="A0A4Q7VNH3"/>
<protein>
    <submittedName>
        <fullName evidence="7">Thiol:disulfide interchange protein DsbB</fullName>
    </submittedName>
</protein>
<dbReference type="PANTHER" id="PTHR36570">
    <property type="entry name" value="DISULFIDE BOND FORMATION PROTEIN B"/>
    <property type="match status" value="1"/>
</dbReference>
<dbReference type="InterPro" id="IPR023380">
    <property type="entry name" value="DsbB-like_sf"/>
</dbReference>
<dbReference type="GO" id="GO:0006457">
    <property type="term" value="P:protein folding"/>
    <property type="evidence" value="ECO:0007669"/>
    <property type="project" value="InterPro"/>
</dbReference>
<feature type="transmembrane region" description="Helical" evidence="6">
    <location>
        <begin position="12"/>
        <end position="31"/>
    </location>
</feature>
<dbReference type="GO" id="GO:0015035">
    <property type="term" value="F:protein-disulfide reductase activity"/>
    <property type="evidence" value="ECO:0007669"/>
    <property type="project" value="InterPro"/>
</dbReference>
<dbReference type="InterPro" id="IPR050183">
    <property type="entry name" value="DsbB"/>
</dbReference>
<dbReference type="EMBL" id="SHKP01000006">
    <property type="protein sequence ID" value="RZT97920.1"/>
    <property type="molecule type" value="Genomic_DNA"/>
</dbReference>
<organism evidence="7 8">
    <name type="scientific">Rivibacter subsaxonicus</name>
    <dbReference type="NCBI Taxonomy" id="457575"/>
    <lineage>
        <taxon>Bacteria</taxon>
        <taxon>Pseudomonadati</taxon>
        <taxon>Pseudomonadota</taxon>
        <taxon>Betaproteobacteria</taxon>
        <taxon>Burkholderiales</taxon>
        <taxon>Rivibacter</taxon>
    </lineage>
</organism>
<feature type="transmembrane region" description="Helical" evidence="6">
    <location>
        <begin position="43"/>
        <end position="61"/>
    </location>
</feature>
<keyword evidence="3 6" id="KW-0812">Transmembrane</keyword>
<sequence>MTDVYTRLPRGVLALVALVAVSAVGAALVSQHVFDMKPCPWCIFQRVVFLAIALAAFIGWISKPRGITVASATAVLLLALGGVAAAVFQNRVAALDSSCALTFADRFLFATGLESSLPYLFQVTATCMEAASYRLLGLPFEVWSGLLFVLIALAAALVLRGTLAPPRGQR</sequence>